<feature type="domain" description="2Fe-2S ferredoxin-type" evidence="6">
    <location>
        <begin position="248"/>
        <end position="343"/>
    </location>
</feature>
<feature type="transmembrane region" description="Helical" evidence="4">
    <location>
        <begin position="92"/>
        <end position="113"/>
    </location>
</feature>
<dbReference type="InterPro" id="IPR050697">
    <property type="entry name" value="Adenylyl/Guanylyl_Cyclase_3/4"/>
</dbReference>
<dbReference type="CDD" id="cd07302">
    <property type="entry name" value="CHD"/>
    <property type="match status" value="1"/>
</dbReference>
<evidence type="ECO:0000259" key="6">
    <source>
        <dbReference type="PROSITE" id="PS51085"/>
    </source>
</evidence>
<accession>A0A939EQT7</accession>
<keyword evidence="2" id="KW-1003">Cell membrane</keyword>
<sequence>MVENKASAPGKGSLLQQTRLVCGLTLFTFVFFHFLNHALGNISLSAMNWGQDIRYVVSGKRLFPWIFYTAMILHSGLGLWKLAQRRTLKMPVWEATQIILALLIPYVLIKHIFVTRGAGELYGSNISYQHELTALWPNDALWQSALLIVVWSHGCIGLHYWLRIKRWYRRVQTPLLGVAITLPLLALTGWISAARRLELSGNQKLNVTAEQKSNLLEIVSQVQLGVYALIALVLLTLVTKYALGMFQQRISVTYLDQKTVKSVPGPTLLEISRMKGVPHMSICGGRARCSTCRTLILSGEASLSGPSKTEAQVLKRIGASANVRLACQIRPMTDIVVRPLMGHGKKMQAPGLSDRYRWGVEQPVVVMFIDLRGFTSLSEGKLPFDIVFILNRYVDGVVKTVNRNNGMVDKIMGDGVMALFAVESDMSSGARDALACIQAVSKELEKVNEDLAAHLAAPLRIAIGLHGGTAILGRIGLDGQSGVASGLTALGDVVNVASRLEGVAKEENVLAAVSMDLITAAGITPAQNLTERSVAIRGRSGPISVICLDETAIVLADFKPAS</sequence>
<dbReference type="SUPFAM" id="SSF55073">
    <property type="entry name" value="Nucleotide cyclase"/>
    <property type="match status" value="1"/>
</dbReference>
<dbReference type="SUPFAM" id="SSF54292">
    <property type="entry name" value="2Fe-2S ferredoxin-like"/>
    <property type="match status" value="1"/>
</dbReference>
<dbReference type="Pfam" id="PF00111">
    <property type="entry name" value="Fer2"/>
    <property type="match status" value="1"/>
</dbReference>
<dbReference type="RefSeq" id="WP_206944123.1">
    <property type="nucleotide sequence ID" value="NZ_JAFLNF010000009.1"/>
</dbReference>
<evidence type="ECO:0000256" key="3">
    <source>
        <dbReference type="ARBA" id="ARBA00023136"/>
    </source>
</evidence>
<feature type="transmembrane region" description="Helical" evidence="4">
    <location>
        <begin position="20"/>
        <end position="42"/>
    </location>
</feature>
<gene>
    <name evidence="7" type="ORF">J0X15_18670</name>
</gene>
<keyword evidence="8" id="KW-1185">Reference proteome</keyword>
<dbReference type="InterPro" id="IPR036010">
    <property type="entry name" value="2Fe-2S_ferredoxin-like_sf"/>
</dbReference>
<feature type="domain" description="Guanylate cyclase" evidence="5">
    <location>
        <begin position="365"/>
        <end position="501"/>
    </location>
</feature>
<comment type="caution">
    <text evidence="7">The sequence shown here is derived from an EMBL/GenBank/DDBJ whole genome shotgun (WGS) entry which is preliminary data.</text>
</comment>
<comment type="subcellular location">
    <subcellularLocation>
        <location evidence="1">Cell membrane</location>
        <topology evidence="1">Multi-pass membrane protein</topology>
    </subcellularLocation>
</comment>
<evidence type="ECO:0000313" key="8">
    <source>
        <dbReference type="Proteomes" id="UP000664779"/>
    </source>
</evidence>
<organism evidence="7 8">
    <name type="scientific">Roseibium limicola</name>
    <dbReference type="NCBI Taxonomy" id="2816037"/>
    <lineage>
        <taxon>Bacteria</taxon>
        <taxon>Pseudomonadati</taxon>
        <taxon>Pseudomonadota</taxon>
        <taxon>Alphaproteobacteria</taxon>
        <taxon>Hyphomicrobiales</taxon>
        <taxon>Stappiaceae</taxon>
        <taxon>Roseibium</taxon>
    </lineage>
</organism>
<dbReference type="EMBL" id="JAFLNF010000009">
    <property type="protein sequence ID" value="MBO0347260.1"/>
    <property type="molecule type" value="Genomic_DNA"/>
</dbReference>
<dbReference type="AlphaFoldDB" id="A0A939EQT7"/>
<dbReference type="PROSITE" id="PS50125">
    <property type="entry name" value="GUANYLATE_CYCLASE_2"/>
    <property type="match status" value="1"/>
</dbReference>
<dbReference type="InterPro" id="IPR034804">
    <property type="entry name" value="SQR/QFR_C/D"/>
</dbReference>
<evidence type="ECO:0000256" key="1">
    <source>
        <dbReference type="ARBA" id="ARBA00004651"/>
    </source>
</evidence>
<keyword evidence="3 4" id="KW-0472">Membrane</keyword>
<dbReference type="PANTHER" id="PTHR43081:SF17">
    <property type="entry name" value="BLL5647 PROTEIN"/>
    <property type="match status" value="1"/>
</dbReference>
<keyword evidence="4" id="KW-1133">Transmembrane helix</keyword>
<feature type="transmembrane region" description="Helical" evidence="4">
    <location>
        <begin position="62"/>
        <end position="80"/>
    </location>
</feature>
<keyword evidence="4" id="KW-0812">Transmembrane</keyword>
<dbReference type="Proteomes" id="UP000664779">
    <property type="component" value="Unassembled WGS sequence"/>
</dbReference>
<dbReference type="GO" id="GO:0035556">
    <property type="term" value="P:intracellular signal transduction"/>
    <property type="evidence" value="ECO:0007669"/>
    <property type="project" value="InterPro"/>
</dbReference>
<dbReference type="Pfam" id="PF00211">
    <property type="entry name" value="Guanylate_cyc"/>
    <property type="match status" value="1"/>
</dbReference>
<dbReference type="InterPro" id="IPR029787">
    <property type="entry name" value="Nucleotide_cyclase"/>
</dbReference>
<dbReference type="Gene3D" id="3.30.70.1230">
    <property type="entry name" value="Nucleotide cyclase"/>
    <property type="match status" value="1"/>
</dbReference>
<dbReference type="GO" id="GO:0006171">
    <property type="term" value="P:cAMP biosynthetic process"/>
    <property type="evidence" value="ECO:0007669"/>
    <property type="project" value="TreeGrafter"/>
</dbReference>
<protein>
    <submittedName>
        <fullName evidence="7">Adenylate/guanylate cyclase domain-containing protein</fullName>
    </submittedName>
</protein>
<feature type="transmembrane region" description="Helical" evidence="4">
    <location>
        <begin position="140"/>
        <end position="162"/>
    </location>
</feature>
<evidence type="ECO:0000256" key="4">
    <source>
        <dbReference type="SAM" id="Phobius"/>
    </source>
</evidence>
<proteinExistence type="predicted"/>
<dbReference type="InterPro" id="IPR001041">
    <property type="entry name" value="2Fe-2S_ferredoxin-type"/>
</dbReference>
<dbReference type="InterPro" id="IPR012675">
    <property type="entry name" value="Beta-grasp_dom_sf"/>
</dbReference>
<feature type="transmembrane region" description="Helical" evidence="4">
    <location>
        <begin position="224"/>
        <end position="243"/>
    </location>
</feature>
<dbReference type="GO" id="GO:0004016">
    <property type="term" value="F:adenylate cyclase activity"/>
    <property type="evidence" value="ECO:0007669"/>
    <property type="project" value="UniProtKB-ARBA"/>
</dbReference>
<evidence type="ECO:0000259" key="5">
    <source>
        <dbReference type="PROSITE" id="PS50125"/>
    </source>
</evidence>
<dbReference type="CDD" id="cd00207">
    <property type="entry name" value="fer2"/>
    <property type="match status" value="1"/>
</dbReference>
<dbReference type="SUPFAM" id="SSF81343">
    <property type="entry name" value="Fumarate reductase respiratory complex transmembrane subunits"/>
    <property type="match status" value="1"/>
</dbReference>
<dbReference type="Gene3D" id="3.10.20.30">
    <property type="match status" value="1"/>
</dbReference>
<dbReference type="SMART" id="SM00044">
    <property type="entry name" value="CYCc"/>
    <property type="match status" value="1"/>
</dbReference>
<dbReference type="PROSITE" id="PS51085">
    <property type="entry name" value="2FE2S_FER_2"/>
    <property type="match status" value="1"/>
</dbReference>
<evidence type="ECO:0000313" key="7">
    <source>
        <dbReference type="EMBL" id="MBO0347260.1"/>
    </source>
</evidence>
<feature type="transmembrane region" description="Helical" evidence="4">
    <location>
        <begin position="174"/>
        <end position="193"/>
    </location>
</feature>
<name>A0A939EQT7_9HYPH</name>
<dbReference type="GO" id="GO:0051536">
    <property type="term" value="F:iron-sulfur cluster binding"/>
    <property type="evidence" value="ECO:0007669"/>
    <property type="project" value="InterPro"/>
</dbReference>
<evidence type="ECO:0000256" key="2">
    <source>
        <dbReference type="ARBA" id="ARBA00022475"/>
    </source>
</evidence>
<dbReference type="GO" id="GO:0005886">
    <property type="term" value="C:plasma membrane"/>
    <property type="evidence" value="ECO:0007669"/>
    <property type="project" value="UniProtKB-SubCell"/>
</dbReference>
<dbReference type="InterPro" id="IPR001054">
    <property type="entry name" value="A/G_cyclase"/>
</dbReference>
<reference evidence="7" key="1">
    <citation type="submission" date="2021-03" db="EMBL/GenBank/DDBJ databases">
        <title>Roseibium sp. CAU 1637 isolated from Incheon.</title>
        <authorList>
            <person name="Kim W."/>
        </authorList>
    </citation>
    <scope>NUCLEOTIDE SEQUENCE</scope>
    <source>
        <strain evidence="7">CAU 1637</strain>
    </source>
</reference>
<dbReference type="PANTHER" id="PTHR43081">
    <property type="entry name" value="ADENYLATE CYCLASE, TERMINAL-DIFFERENTIATION SPECIFIC-RELATED"/>
    <property type="match status" value="1"/>
</dbReference>